<evidence type="ECO:0000313" key="6">
    <source>
        <dbReference type="EMBL" id="MEJ8811515.1"/>
    </source>
</evidence>
<accession>A0ABU8VCW1</accession>
<dbReference type="Pfam" id="PF03466">
    <property type="entry name" value="LysR_substrate"/>
    <property type="match status" value="1"/>
</dbReference>
<gene>
    <name evidence="6" type="ORF">WKW77_10600</name>
</gene>
<dbReference type="PROSITE" id="PS50931">
    <property type="entry name" value="HTH_LYSR"/>
    <property type="match status" value="1"/>
</dbReference>
<evidence type="ECO:0000256" key="3">
    <source>
        <dbReference type="ARBA" id="ARBA00023125"/>
    </source>
</evidence>
<evidence type="ECO:0000256" key="2">
    <source>
        <dbReference type="ARBA" id="ARBA00023015"/>
    </source>
</evidence>
<feature type="domain" description="HTH lysR-type" evidence="5">
    <location>
        <begin position="13"/>
        <end position="65"/>
    </location>
</feature>
<dbReference type="Proteomes" id="UP001365846">
    <property type="component" value="Unassembled WGS sequence"/>
</dbReference>
<evidence type="ECO:0000256" key="4">
    <source>
        <dbReference type="ARBA" id="ARBA00023163"/>
    </source>
</evidence>
<comment type="caution">
    <text evidence="6">The sequence shown here is derived from an EMBL/GenBank/DDBJ whole genome shotgun (WGS) entry which is preliminary data.</text>
</comment>
<keyword evidence="7" id="KW-1185">Reference proteome</keyword>
<sequence length="318" mass="35263">MNRQFDDLMLGSIELFCLAAEQGSFTAAANIAAVTPAAVSRSVSRLEERIGVRLFVRTTRQMRLTEEGRVYFEQCRQALNQLIEAEREVSGHQVEPSGLLRISAPSTYGHYRLLPLVPGFRERYPGVKVEVNISNRNIDFAEEGYDLAVRARVTADSGLIARHLEDTPLVVVASPDYLARRATPRSLEDLAQHECIQFELPSSGRSIPWLFRRDGQDIEWPTTGGYACSDDVTAGATLARHGAGVFQSYRFVVEEDLRAGRLVELLSDFGGRSRPHSLLYPHRRFVPLRVRVFVDYVTGLGKPPGVAGVHAARLAASA</sequence>
<comment type="similarity">
    <text evidence="1">Belongs to the LysR transcriptional regulatory family.</text>
</comment>
<dbReference type="RefSeq" id="WP_340356806.1">
    <property type="nucleotide sequence ID" value="NZ_JBBKZU010000004.1"/>
</dbReference>
<organism evidence="6 7">
    <name type="scientific">Variovorax ureilyticus</name>
    <dbReference type="NCBI Taxonomy" id="1836198"/>
    <lineage>
        <taxon>Bacteria</taxon>
        <taxon>Pseudomonadati</taxon>
        <taxon>Pseudomonadota</taxon>
        <taxon>Betaproteobacteria</taxon>
        <taxon>Burkholderiales</taxon>
        <taxon>Comamonadaceae</taxon>
        <taxon>Variovorax</taxon>
    </lineage>
</organism>
<keyword evidence="4" id="KW-0804">Transcription</keyword>
<dbReference type="Gene3D" id="3.40.190.290">
    <property type="match status" value="1"/>
</dbReference>
<name>A0ABU8VCW1_9BURK</name>
<dbReference type="InterPro" id="IPR005119">
    <property type="entry name" value="LysR_subst-bd"/>
</dbReference>
<protein>
    <submittedName>
        <fullName evidence="6">LysR family transcriptional regulator</fullName>
    </submittedName>
</protein>
<evidence type="ECO:0000256" key="1">
    <source>
        <dbReference type="ARBA" id="ARBA00009437"/>
    </source>
</evidence>
<proteinExistence type="inferred from homology"/>
<dbReference type="InterPro" id="IPR000847">
    <property type="entry name" value="LysR_HTH_N"/>
</dbReference>
<dbReference type="InterPro" id="IPR058163">
    <property type="entry name" value="LysR-type_TF_proteobact-type"/>
</dbReference>
<dbReference type="Gene3D" id="1.10.10.10">
    <property type="entry name" value="Winged helix-like DNA-binding domain superfamily/Winged helix DNA-binding domain"/>
    <property type="match status" value="1"/>
</dbReference>
<dbReference type="PANTHER" id="PTHR30537:SF5">
    <property type="entry name" value="HTH-TYPE TRANSCRIPTIONAL ACTIVATOR TTDR-RELATED"/>
    <property type="match status" value="1"/>
</dbReference>
<dbReference type="SUPFAM" id="SSF53850">
    <property type="entry name" value="Periplasmic binding protein-like II"/>
    <property type="match status" value="1"/>
</dbReference>
<dbReference type="Pfam" id="PF00126">
    <property type="entry name" value="HTH_1"/>
    <property type="match status" value="1"/>
</dbReference>
<dbReference type="EMBL" id="JBBKZU010000004">
    <property type="protein sequence ID" value="MEJ8811515.1"/>
    <property type="molecule type" value="Genomic_DNA"/>
</dbReference>
<keyword evidence="2" id="KW-0805">Transcription regulation</keyword>
<dbReference type="PANTHER" id="PTHR30537">
    <property type="entry name" value="HTH-TYPE TRANSCRIPTIONAL REGULATOR"/>
    <property type="match status" value="1"/>
</dbReference>
<dbReference type="InterPro" id="IPR036388">
    <property type="entry name" value="WH-like_DNA-bd_sf"/>
</dbReference>
<reference evidence="6 7" key="1">
    <citation type="submission" date="2024-03" db="EMBL/GenBank/DDBJ databases">
        <title>Novel species of the genus Variovorax.</title>
        <authorList>
            <person name="Liu Q."/>
            <person name="Xin Y.-H."/>
        </authorList>
    </citation>
    <scope>NUCLEOTIDE SEQUENCE [LARGE SCALE GENOMIC DNA]</scope>
    <source>
        <strain evidence="6 7">KACC 18899</strain>
    </source>
</reference>
<evidence type="ECO:0000313" key="7">
    <source>
        <dbReference type="Proteomes" id="UP001365846"/>
    </source>
</evidence>
<dbReference type="PRINTS" id="PR00039">
    <property type="entry name" value="HTHLYSR"/>
</dbReference>
<dbReference type="SUPFAM" id="SSF46785">
    <property type="entry name" value="Winged helix' DNA-binding domain"/>
    <property type="match status" value="1"/>
</dbReference>
<dbReference type="InterPro" id="IPR036390">
    <property type="entry name" value="WH_DNA-bd_sf"/>
</dbReference>
<evidence type="ECO:0000259" key="5">
    <source>
        <dbReference type="PROSITE" id="PS50931"/>
    </source>
</evidence>
<dbReference type="CDD" id="cd08422">
    <property type="entry name" value="PBP2_CrgA_like"/>
    <property type="match status" value="1"/>
</dbReference>
<keyword evidence="3" id="KW-0238">DNA-binding</keyword>